<dbReference type="Gene3D" id="2.60.120.200">
    <property type="match status" value="1"/>
</dbReference>
<reference evidence="2 3" key="1">
    <citation type="submission" date="2014-09" db="EMBL/GenBank/DDBJ databases">
        <title>Genome sequence of Flavobacterium aquidurense RC62.</title>
        <authorList>
            <person name="Kim J.F."/>
            <person name="Kwak M.-J."/>
        </authorList>
    </citation>
    <scope>NUCLEOTIDE SEQUENCE [LARGE SCALE GENOMIC DNA]</scope>
    <source>
        <strain evidence="2 3">RC62</strain>
    </source>
</reference>
<dbReference type="AlphaFoldDB" id="A0A0Q0SE07"/>
<evidence type="ECO:0000259" key="1">
    <source>
        <dbReference type="Pfam" id="PF21294"/>
    </source>
</evidence>
<dbReference type="STRING" id="362413.RC62_3592"/>
<dbReference type="InterPro" id="IPR048958">
    <property type="entry name" value="Polysacc_lyase_14"/>
</dbReference>
<comment type="caution">
    <text evidence="2">The sequence shown here is derived from an EMBL/GenBank/DDBJ whole genome shotgun (WGS) entry which is preliminary data.</text>
</comment>
<sequence>MKKFLKLTSLLFITAVVFNSCEKEQDLNVSQSVTKDEQTIVNNDVTKSTNKDAVQANAALAGGGAGARTLTLQTNTLSCPGGLCTSYGVWSEGVYTVWFQMKFNSGFYWSRGGKCGYGILIGDQNTGGDPGWDGNGGSARFMWYCPNGSNTAKGSGAYLQPYVYYKDQPGQFGNDFGKKYYIQEGVTYNCQISVKLNTGSNTNGYVKYYVNGTEILNQTIRWVTNDAKRNVNAVSLHTFRGGSQSYWTAPVTSSIYYASASWDAQ</sequence>
<dbReference type="Proteomes" id="UP000050443">
    <property type="component" value="Unassembled WGS sequence"/>
</dbReference>
<dbReference type="Pfam" id="PF21294">
    <property type="entry name" value="Polysacc_lyase_14"/>
    <property type="match status" value="1"/>
</dbReference>
<feature type="domain" description="Polysaccharide lyase 14" evidence="1">
    <location>
        <begin position="96"/>
        <end position="258"/>
    </location>
</feature>
<protein>
    <recommendedName>
        <fullName evidence="1">Polysaccharide lyase 14 domain-containing protein</fullName>
    </recommendedName>
</protein>
<dbReference type="OrthoDB" id="1329056at2"/>
<gene>
    <name evidence="2" type="ORF">RC62_3592</name>
</gene>
<organism evidence="2 3">
    <name type="scientific">Flavobacterium aquidurense</name>
    <dbReference type="NCBI Taxonomy" id="362413"/>
    <lineage>
        <taxon>Bacteria</taxon>
        <taxon>Pseudomonadati</taxon>
        <taxon>Bacteroidota</taxon>
        <taxon>Flavobacteriia</taxon>
        <taxon>Flavobacteriales</taxon>
        <taxon>Flavobacteriaceae</taxon>
        <taxon>Flavobacterium</taxon>
    </lineage>
</organism>
<dbReference type="RefSeq" id="WP_055092592.1">
    <property type="nucleotide sequence ID" value="NZ_JRLF01000006.1"/>
</dbReference>
<evidence type="ECO:0000313" key="2">
    <source>
        <dbReference type="EMBL" id="KQB42585.1"/>
    </source>
</evidence>
<dbReference type="EMBL" id="JRLF01000006">
    <property type="protein sequence ID" value="KQB42585.1"/>
    <property type="molecule type" value="Genomic_DNA"/>
</dbReference>
<evidence type="ECO:0000313" key="3">
    <source>
        <dbReference type="Proteomes" id="UP000050443"/>
    </source>
</evidence>
<accession>A0A0Q0SE07</accession>
<name>A0A0Q0SE07_9FLAO</name>
<dbReference type="PATRIC" id="fig|362413.3.peg.3517"/>
<proteinExistence type="predicted"/>